<dbReference type="AlphaFoldDB" id="A0A1Y1QFQ6"/>
<accession>A0A1Y1QFQ6</accession>
<comment type="caution">
    <text evidence="2">The sequence shown here is derived from an EMBL/GenBank/DDBJ whole genome shotgun (WGS) entry which is preliminary data.</text>
</comment>
<reference evidence="2 3" key="1">
    <citation type="submission" date="2017-01" db="EMBL/GenBank/DDBJ databases">
        <title>Novel large sulfur bacteria in the metagenomes of groundwater-fed chemosynthetic microbial mats in the Lake Huron basin.</title>
        <authorList>
            <person name="Sharrar A.M."/>
            <person name="Flood B.E."/>
            <person name="Bailey J.V."/>
            <person name="Jones D.S."/>
            <person name="Biddanda B."/>
            <person name="Ruberg S.A."/>
            <person name="Marcus D.N."/>
            <person name="Dick G.J."/>
        </authorList>
    </citation>
    <scope>NUCLEOTIDE SEQUENCE [LARGE SCALE GENOMIC DNA]</scope>
    <source>
        <strain evidence="2">A8</strain>
    </source>
</reference>
<organism evidence="2 3">
    <name type="scientific">Thiothrix lacustris</name>
    <dbReference type="NCBI Taxonomy" id="525917"/>
    <lineage>
        <taxon>Bacteria</taxon>
        <taxon>Pseudomonadati</taxon>
        <taxon>Pseudomonadota</taxon>
        <taxon>Gammaproteobacteria</taxon>
        <taxon>Thiotrichales</taxon>
        <taxon>Thiotrichaceae</taxon>
        <taxon>Thiothrix</taxon>
    </lineage>
</organism>
<name>A0A1Y1QFQ6_9GAMM</name>
<proteinExistence type="predicted"/>
<dbReference type="STRING" id="1123401.GCA_000621325_02649"/>
<dbReference type="PANTHER" id="PTHR43566">
    <property type="entry name" value="CONSERVED PROTEIN"/>
    <property type="match status" value="1"/>
</dbReference>
<protein>
    <submittedName>
        <fullName evidence="2">ATPase</fullName>
    </submittedName>
</protein>
<evidence type="ECO:0000259" key="1">
    <source>
        <dbReference type="Pfam" id="PF13635"/>
    </source>
</evidence>
<sequence>LVDLLLVRRLQPYHANVGKRLVKSPRVYIRDSGLVHALLRLGDLNTLSGHPVVGASWEGFVIENLLAAAPRRTQASFYRTAAGAEMDLVLELGGEHGLWAIEVKRSLAPAPSKGFHHAREDLQPTRTFIVYPGQDRYPLSAGVEVISLRELAGELTKLP</sequence>
<feature type="non-terminal residue" evidence="2">
    <location>
        <position position="1"/>
    </location>
</feature>
<dbReference type="Proteomes" id="UP000192491">
    <property type="component" value="Unassembled WGS sequence"/>
</dbReference>
<dbReference type="EMBL" id="MTEJ01000337">
    <property type="protein sequence ID" value="OQX04438.1"/>
    <property type="molecule type" value="Genomic_DNA"/>
</dbReference>
<evidence type="ECO:0000313" key="3">
    <source>
        <dbReference type="Proteomes" id="UP000192491"/>
    </source>
</evidence>
<dbReference type="InterPro" id="IPR025420">
    <property type="entry name" value="DUF4143"/>
</dbReference>
<evidence type="ECO:0000313" key="2">
    <source>
        <dbReference type="EMBL" id="OQX04438.1"/>
    </source>
</evidence>
<feature type="domain" description="DUF4143" evidence="1">
    <location>
        <begin position="2"/>
        <end position="106"/>
    </location>
</feature>
<dbReference type="Pfam" id="PF13635">
    <property type="entry name" value="DUF4143"/>
    <property type="match status" value="1"/>
</dbReference>
<dbReference type="PANTHER" id="PTHR43566:SF2">
    <property type="entry name" value="DUF4143 DOMAIN-CONTAINING PROTEIN"/>
    <property type="match status" value="1"/>
</dbReference>
<gene>
    <name evidence="2" type="ORF">BWK73_36140</name>
</gene>